<evidence type="ECO:0000313" key="1">
    <source>
        <dbReference type="EMBL" id="CAE0821748.1"/>
    </source>
</evidence>
<reference evidence="1" key="1">
    <citation type="submission" date="2021-01" db="EMBL/GenBank/DDBJ databases">
        <authorList>
            <person name="Corre E."/>
            <person name="Pelletier E."/>
            <person name="Niang G."/>
            <person name="Scheremetjew M."/>
            <person name="Finn R."/>
            <person name="Kale V."/>
            <person name="Holt S."/>
            <person name="Cochrane G."/>
            <person name="Meng A."/>
            <person name="Brown T."/>
            <person name="Cohen L."/>
        </authorList>
    </citation>
    <scope>NUCLEOTIDE SEQUENCE</scope>
    <source>
        <strain evidence="1">CCMP1594</strain>
    </source>
</reference>
<organism evidence="1">
    <name type="scientific">Eutreptiella gymnastica</name>
    <dbReference type="NCBI Taxonomy" id="73025"/>
    <lineage>
        <taxon>Eukaryota</taxon>
        <taxon>Discoba</taxon>
        <taxon>Euglenozoa</taxon>
        <taxon>Euglenida</taxon>
        <taxon>Spirocuta</taxon>
        <taxon>Euglenophyceae</taxon>
        <taxon>Eutreptiales</taxon>
        <taxon>Eutreptiaceae</taxon>
        <taxon>Eutreptiella</taxon>
    </lineage>
</organism>
<name>A0A7S4G121_9EUGL</name>
<dbReference type="AlphaFoldDB" id="A0A7S4G121"/>
<protein>
    <submittedName>
        <fullName evidence="1">Uncharacterized protein</fullName>
    </submittedName>
</protein>
<proteinExistence type="predicted"/>
<accession>A0A7S4G121</accession>
<gene>
    <name evidence="1" type="ORF">EGYM00163_LOCUS32923</name>
</gene>
<sequence>MFPIQEFFVSFKWAFSCSQHGMQHTYYVSLQSAVYDAALQWKTFLALILNFDGDQQHLNFNMRGHTQLIKPACISDYLIFLLVRFPVVRYSPPFCFLMTPLAAIPCIRFRDGPQPLEDRSFVVGLPPYTECVEGNIADVESGSFFLCIGLGKKVY</sequence>
<dbReference type="EMBL" id="HBJA01094972">
    <property type="protein sequence ID" value="CAE0821748.1"/>
    <property type="molecule type" value="Transcribed_RNA"/>
</dbReference>